<dbReference type="GO" id="GO:0003676">
    <property type="term" value="F:nucleic acid binding"/>
    <property type="evidence" value="ECO:0007669"/>
    <property type="project" value="InterPro"/>
</dbReference>
<keyword evidence="2" id="KW-1185">Reference proteome</keyword>
<evidence type="ECO:0000313" key="1">
    <source>
        <dbReference type="EMBL" id="CAF1631427.1"/>
    </source>
</evidence>
<dbReference type="Proteomes" id="UP000663870">
    <property type="component" value="Unassembled WGS sequence"/>
</dbReference>
<name>A0A816CYZ5_9BILA</name>
<dbReference type="AlphaFoldDB" id="A0A816CYZ5"/>
<protein>
    <submittedName>
        <fullName evidence="1">Uncharacterized protein</fullName>
    </submittedName>
</protein>
<evidence type="ECO:0000313" key="2">
    <source>
        <dbReference type="Proteomes" id="UP000663870"/>
    </source>
</evidence>
<dbReference type="EMBL" id="CAJNOL010007809">
    <property type="protein sequence ID" value="CAF1631427.1"/>
    <property type="molecule type" value="Genomic_DNA"/>
</dbReference>
<dbReference type="Gene3D" id="3.30.420.10">
    <property type="entry name" value="Ribonuclease H-like superfamily/Ribonuclease H"/>
    <property type="match status" value="1"/>
</dbReference>
<sequence>MVWLGVCSEGLTTPVVFEDGTMDAERYIKEVLPVARKCGNNMLGVHWTYQQDGAKPHTHHLTQEWCANRDHFPDFISKNRWPPNSPDLCPLDYSLWNALAESMD</sequence>
<organism evidence="1 2">
    <name type="scientific">Rotaria sordida</name>
    <dbReference type="NCBI Taxonomy" id="392033"/>
    <lineage>
        <taxon>Eukaryota</taxon>
        <taxon>Metazoa</taxon>
        <taxon>Spiralia</taxon>
        <taxon>Gnathifera</taxon>
        <taxon>Rotifera</taxon>
        <taxon>Eurotatoria</taxon>
        <taxon>Bdelloidea</taxon>
        <taxon>Philodinida</taxon>
        <taxon>Philodinidae</taxon>
        <taxon>Rotaria</taxon>
    </lineage>
</organism>
<accession>A0A816CYZ5</accession>
<reference evidence="1" key="1">
    <citation type="submission" date="2021-02" db="EMBL/GenBank/DDBJ databases">
        <authorList>
            <person name="Nowell W R."/>
        </authorList>
    </citation>
    <scope>NUCLEOTIDE SEQUENCE</scope>
</reference>
<dbReference type="InterPro" id="IPR036397">
    <property type="entry name" value="RNaseH_sf"/>
</dbReference>
<gene>
    <name evidence="1" type="ORF">JXQ802_LOCUS51850</name>
</gene>
<proteinExistence type="predicted"/>
<comment type="caution">
    <text evidence="1">The sequence shown here is derived from an EMBL/GenBank/DDBJ whole genome shotgun (WGS) entry which is preliminary data.</text>
</comment>